<comment type="caution">
    <text evidence="1">The sequence shown here is derived from an EMBL/GenBank/DDBJ whole genome shotgun (WGS) entry which is preliminary data.</text>
</comment>
<name>A0AAV6IIE0_9ERIC</name>
<proteinExistence type="predicted"/>
<sequence length="135" mass="15051">MQALIRRRFISSALFQTSPHHWQLVVNLKMMTSEIIRSIKVKNSCGDSSQISLAERSTFAIFTGAPNRGFLMFKMTAGSKASVASILTLVIIVTSRRDLKVSISPVIGKCGINLMTGYDLYSLLSPLHEQYNKRL</sequence>
<dbReference type="EMBL" id="JACTNZ010000010">
    <property type="protein sequence ID" value="KAG5527725.1"/>
    <property type="molecule type" value="Genomic_DNA"/>
</dbReference>
<protein>
    <submittedName>
        <fullName evidence="1">Uncharacterized protein</fullName>
    </submittedName>
</protein>
<dbReference type="Proteomes" id="UP000823749">
    <property type="component" value="Chromosome 10"/>
</dbReference>
<keyword evidence="2" id="KW-1185">Reference proteome</keyword>
<gene>
    <name evidence="1" type="ORF">RHGRI_028609</name>
</gene>
<organism evidence="1 2">
    <name type="scientific">Rhododendron griersonianum</name>
    <dbReference type="NCBI Taxonomy" id="479676"/>
    <lineage>
        <taxon>Eukaryota</taxon>
        <taxon>Viridiplantae</taxon>
        <taxon>Streptophyta</taxon>
        <taxon>Embryophyta</taxon>
        <taxon>Tracheophyta</taxon>
        <taxon>Spermatophyta</taxon>
        <taxon>Magnoliopsida</taxon>
        <taxon>eudicotyledons</taxon>
        <taxon>Gunneridae</taxon>
        <taxon>Pentapetalae</taxon>
        <taxon>asterids</taxon>
        <taxon>Ericales</taxon>
        <taxon>Ericaceae</taxon>
        <taxon>Ericoideae</taxon>
        <taxon>Rhodoreae</taxon>
        <taxon>Rhododendron</taxon>
    </lineage>
</organism>
<evidence type="ECO:0000313" key="2">
    <source>
        <dbReference type="Proteomes" id="UP000823749"/>
    </source>
</evidence>
<accession>A0AAV6IIE0</accession>
<evidence type="ECO:0000313" key="1">
    <source>
        <dbReference type="EMBL" id="KAG5527725.1"/>
    </source>
</evidence>
<reference evidence="1" key="1">
    <citation type="submission" date="2020-08" db="EMBL/GenBank/DDBJ databases">
        <title>Plant Genome Project.</title>
        <authorList>
            <person name="Zhang R.-G."/>
        </authorList>
    </citation>
    <scope>NUCLEOTIDE SEQUENCE</scope>
    <source>
        <strain evidence="1">WSP0</strain>
        <tissue evidence="1">Leaf</tissue>
    </source>
</reference>
<dbReference type="AlphaFoldDB" id="A0AAV6IIE0"/>